<evidence type="ECO:0000313" key="2">
    <source>
        <dbReference type="Proteomes" id="UP001163223"/>
    </source>
</evidence>
<protein>
    <submittedName>
        <fullName evidence="1">Response regulator transcription factor</fullName>
    </submittedName>
</protein>
<sequence>MHFSELYILPVGRCSVVRSGAVRRSRYPKGFLFKFLNVSFAGRCSQAALAPPWREWEGQRMSGMRADKGRAMSIVVIDSRALERECFARGIEAARPKTRVASFASVAEWIAAMGAVEAPDTVLYNAQGRRMSEPRVGSDIGELLASGPSPVVVLSPYEDLSEMVAAIDLGARGYIPASLGIEATLLAVQLAGVATICMPATSLAAIREVVANRPVPEGVASFTCRQAAVAEGLRRGKPNKLIAYDLNMCESTVKVHIRNIMKKLQARNRTEAGYKLSQLLPGSEAPHRLLAALSGSTVLGRPN</sequence>
<accession>A0ACD4NM81</accession>
<dbReference type="EMBL" id="CP113520">
    <property type="protein sequence ID" value="WAJ27948.1"/>
    <property type="molecule type" value="Genomic_DNA"/>
</dbReference>
<reference evidence="1" key="1">
    <citation type="submission" date="2022-11" db="EMBL/GenBank/DDBJ databases">
        <title>beta-Carotene-producing bacterium, Jeongeuplla avenae sp. nov., alleviates the salt stress of Arabidopsis seedlings.</title>
        <authorList>
            <person name="Jiang L."/>
            <person name="Lee J."/>
        </authorList>
    </citation>
    <scope>NUCLEOTIDE SEQUENCE</scope>
    <source>
        <strain evidence="1">DY_R2A_6</strain>
    </source>
</reference>
<name>A0ACD4NM81_9HYPH</name>
<organism evidence="1 2">
    <name type="scientific">Antarcticirhabdus aurantiaca</name>
    <dbReference type="NCBI Taxonomy" id="2606717"/>
    <lineage>
        <taxon>Bacteria</taxon>
        <taxon>Pseudomonadati</taxon>
        <taxon>Pseudomonadota</taxon>
        <taxon>Alphaproteobacteria</taxon>
        <taxon>Hyphomicrobiales</taxon>
        <taxon>Aurantimonadaceae</taxon>
        <taxon>Antarcticirhabdus</taxon>
    </lineage>
</organism>
<evidence type="ECO:0000313" key="1">
    <source>
        <dbReference type="EMBL" id="WAJ27948.1"/>
    </source>
</evidence>
<keyword evidence="2" id="KW-1185">Reference proteome</keyword>
<gene>
    <name evidence="1" type="ORF">OXU80_24440</name>
</gene>
<proteinExistence type="predicted"/>
<dbReference type="Proteomes" id="UP001163223">
    <property type="component" value="Chromosome"/>
</dbReference>